<dbReference type="GO" id="GO:0019343">
    <property type="term" value="P:cysteine biosynthetic process via cystathionine"/>
    <property type="evidence" value="ECO:0007669"/>
    <property type="project" value="TreeGrafter"/>
</dbReference>
<keyword evidence="6" id="KW-0614">Plasmid</keyword>
<dbReference type="FunFam" id="3.40.640.10:FF:000009">
    <property type="entry name" value="Cystathionine gamma-synthase homolog"/>
    <property type="match status" value="1"/>
</dbReference>
<dbReference type="InterPro" id="IPR015422">
    <property type="entry name" value="PyrdxlP-dep_Trfase_small"/>
</dbReference>
<dbReference type="GO" id="GO:0003962">
    <property type="term" value="F:cystathionine gamma-synthase activity"/>
    <property type="evidence" value="ECO:0007669"/>
    <property type="project" value="TreeGrafter"/>
</dbReference>
<dbReference type="InterPro" id="IPR000277">
    <property type="entry name" value="Cys/Met-Metab_PyrdxlP-dep_enz"/>
</dbReference>
<evidence type="ECO:0000256" key="5">
    <source>
        <dbReference type="RuleBase" id="RU362118"/>
    </source>
</evidence>
<reference evidence="6 7" key="1">
    <citation type="journal article" date="2013" name="PLoS ONE">
        <title>Genomic Adaptation of the Lactobacillus casei Group.</title>
        <authorList>
            <person name="Toh H."/>
            <person name="Oshima K."/>
            <person name="Nakano A."/>
            <person name="Takahata M."/>
            <person name="Murakami M."/>
            <person name="Takaki T."/>
            <person name="Nishiyama H."/>
            <person name="Igimi S."/>
            <person name="Hattori M."/>
            <person name="Morita H."/>
        </authorList>
    </citation>
    <scope>NUCLEOTIDE SEQUENCE [LARGE SCALE GENOMIC DNA]</scope>
    <source>
        <strain evidence="6 7">ATCC 393</strain>
        <plasmid evidence="6">pLBCZ-1</plasmid>
    </source>
</reference>
<accession>A0AAD1ASW3</accession>
<proteinExistence type="inferred from homology"/>
<dbReference type="GO" id="GO:0019346">
    <property type="term" value="P:transsulfuration"/>
    <property type="evidence" value="ECO:0007669"/>
    <property type="project" value="InterPro"/>
</dbReference>
<protein>
    <submittedName>
        <fullName evidence="6">Cystathionine beta-/gamma-lyase</fullName>
    </submittedName>
</protein>
<dbReference type="EMBL" id="AP012545">
    <property type="protein sequence ID" value="BAN75926.1"/>
    <property type="molecule type" value="Genomic_DNA"/>
</dbReference>
<comment type="cofactor">
    <cofactor evidence="1 5">
        <name>pyridoxal 5'-phosphate</name>
        <dbReference type="ChEBI" id="CHEBI:597326"/>
    </cofactor>
</comment>
<dbReference type="PANTHER" id="PTHR11808">
    <property type="entry name" value="TRANS-SULFURATION ENZYME FAMILY MEMBER"/>
    <property type="match status" value="1"/>
</dbReference>
<sequence>MIMEFDTKLIHGGISEDKYTGATSVPIYMASTFHQQKIGENEYEYSRSGNPTREAVEKLIADLEDGTAGFAFASGSAAIDTVFSLFSAGDHFVIGNDVYGGTFRLIDAVLKRFGMTFTVVDTRDLQAVKAAITPATKAIYLETPTNPLLRVTDIAAVAKIAKDRGILSIIDNTFSSPYVQRPLDLGVDIVLHSASKYLGGHSDLVAGLVVTKDQALGEKIGYLQNAIGGILAPQESWLLQRGMKTLSLRMRAHLANAEAIFNYLKNQPLVSKIYYPGDPNNPDYEVAQKQMHGFGAMISFELQAGLDPKQFVEQPQVITLAESLGALESLIEIPALMTHGSIPHDIRLKNGIKDELIRLSVGVEDQKDLLADLERGFDQLKGSHQDVSNSKVHSQA</sequence>
<geneLocation type="plasmid" evidence="7">
    <name>pLBCZ-1 DNA</name>
</geneLocation>
<dbReference type="InterPro" id="IPR015421">
    <property type="entry name" value="PyrdxlP-dep_Trfase_major"/>
</dbReference>
<dbReference type="PIRSF" id="PIRSF001434">
    <property type="entry name" value="CGS"/>
    <property type="match status" value="1"/>
</dbReference>
<comment type="similarity">
    <text evidence="2 5">Belongs to the trans-sulfuration enzymes family.</text>
</comment>
<evidence type="ECO:0000256" key="3">
    <source>
        <dbReference type="ARBA" id="ARBA00022898"/>
    </source>
</evidence>
<dbReference type="CDD" id="cd00614">
    <property type="entry name" value="CGS_like"/>
    <property type="match status" value="1"/>
</dbReference>
<evidence type="ECO:0000256" key="4">
    <source>
        <dbReference type="PIRSR" id="PIRSR001434-2"/>
    </source>
</evidence>
<dbReference type="GO" id="GO:0030170">
    <property type="term" value="F:pyridoxal phosphate binding"/>
    <property type="evidence" value="ECO:0007669"/>
    <property type="project" value="InterPro"/>
</dbReference>
<evidence type="ECO:0000313" key="6">
    <source>
        <dbReference type="EMBL" id="BAN75926.1"/>
    </source>
</evidence>
<dbReference type="SUPFAM" id="SSF53383">
    <property type="entry name" value="PLP-dependent transferases"/>
    <property type="match status" value="1"/>
</dbReference>
<dbReference type="AlphaFoldDB" id="A0AAD1ASW3"/>
<dbReference type="GO" id="GO:0005737">
    <property type="term" value="C:cytoplasm"/>
    <property type="evidence" value="ECO:0007669"/>
    <property type="project" value="TreeGrafter"/>
</dbReference>
<dbReference type="Proteomes" id="UP000015560">
    <property type="component" value="Plasmid pLBCZ-1"/>
</dbReference>
<feature type="modified residue" description="N6-(pyridoxal phosphate)lysine" evidence="4">
    <location>
        <position position="196"/>
    </location>
</feature>
<evidence type="ECO:0000256" key="2">
    <source>
        <dbReference type="ARBA" id="ARBA00009077"/>
    </source>
</evidence>
<evidence type="ECO:0000313" key="7">
    <source>
        <dbReference type="Proteomes" id="UP000015560"/>
    </source>
</evidence>
<dbReference type="Gene3D" id="3.40.640.10">
    <property type="entry name" value="Type I PLP-dependent aspartate aminotransferase-like (Major domain)"/>
    <property type="match status" value="1"/>
</dbReference>
<dbReference type="Gene3D" id="3.90.1150.10">
    <property type="entry name" value="Aspartate Aminotransferase, domain 1"/>
    <property type="match status" value="1"/>
</dbReference>
<dbReference type="PANTHER" id="PTHR11808:SF15">
    <property type="entry name" value="CYSTATHIONINE GAMMA-LYASE"/>
    <property type="match status" value="1"/>
</dbReference>
<keyword evidence="3 4" id="KW-0663">Pyridoxal phosphate</keyword>
<dbReference type="InterPro" id="IPR015424">
    <property type="entry name" value="PyrdxlP-dep_Trfase"/>
</dbReference>
<organism evidence="6 7">
    <name type="scientific">Lacticaseibacillus casei DSM 20011 = JCM 1134 = ATCC 393</name>
    <dbReference type="NCBI Taxonomy" id="1423732"/>
    <lineage>
        <taxon>Bacteria</taxon>
        <taxon>Bacillati</taxon>
        <taxon>Bacillota</taxon>
        <taxon>Bacilli</taxon>
        <taxon>Lactobacillales</taxon>
        <taxon>Lactobacillaceae</taxon>
        <taxon>Lacticaseibacillus</taxon>
    </lineage>
</organism>
<evidence type="ECO:0000256" key="1">
    <source>
        <dbReference type="ARBA" id="ARBA00001933"/>
    </source>
</evidence>
<gene>
    <name evidence="6" type="ORF">LBCZ_P1-0021</name>
</gene>
<dbReference type="Pfam" id="PF01053">
    <property type="entry name" value="Cys_Met_Meta_PP"/>
    <property type="match status" value="1"/>
</dbReference>
<dbReference type="GO" id="GO:0004123">
    <property type="term" value="F:cystathionine gamma-lyase activity"/>
    <property type="evidence" value="ECO:0007669"/>
    <property type="project" value="TreeGrafter"/>
</dbReference>
<name>A0AAD1ASW3_LACCA</name>